<dbReference type="EMBL" id="BMWS01000001">
    <property type="protein sequence ID" value="GGX04149.1"/>
    <property type="molecule type" value="Genomic_DNA"/>
</dbReference>
<keyword evidence="1" id="KW-0067">ATP-binding</keyword>
<protein>
    <recommendedName>
        <fullName evidence="2">ATP-grasp domain-containing protein</fullName>
    </recommendedName>
</protein>
<dbReference type="GO" id="GO:0005524">
    <property type="term" value="F:ATP binding"/>
    <property type="evidence" value="ECO:0007669"/>
    <property type="project" value="UniProtKB-UniRule"/>
</dbReference>
<name>A0A918JSQ7_9FLAO</name>
<dbReference type="PANTHER" id="PTHR21621">
    <property type="entry name" value="RIBOSOMAL PROTEIN S6 MODIFICATION PROTEIN"/>
    <property type="match status" value="1"/>
</dbReference>
<evidence type="ECO:0000313" key="3">
    <source>
        <dbReference type="EMBL" id="GGX04149.1"/>
    </source>
</evidence>
<dbReference type="InterPro" id="IPR011761">
    <property type="entry name" value="ATP-grasp"/>
</dbReference>
<dbReference type="SUPFAM" id="SSF56059">
    <property type="entry name" value="Glutathione synthetase ATP-binding domain-like"/>
    <property type="match status" value="1"/>
</dbReference>
<dbReference type="InterPro" id="IPR013815">
    <property type="entry name" value="ATP_grasp_subdomain_1"/>
</dbReference>
<dbReference type="PANTHER" id="PTHR21621:SF0">
    <property type="entry name" value="BETA-CITRYLGLUTAMATE SYNTHASE B-RELATED"/>
    <property type="match status" value="1"/>
</dbReference>
<dbReference type="GO" id="GO:0005737">
    <property type="term" value="C:cytoplasm"/>
    <property type="evidence" value="ECO:0007669"/>
    <property type="project" value="TreeGrafter"/>
</dbReference>
<dbReference type="PROSITE" id="PS50975">
    <property type="entry name" value="ATP_GRASP"/>
    <property type="match status" value="1"/>
</dbReference>
<dbReference type="RefSeq" id="WP_027411188.1">
    <property type="nucleotide sequence ID" value="NZ_BMWS01000001.1"/>
</dbReference>
<dbReference type="AlphaFoldDB" id="A0A918JSQ7"/>
<gene>
    <name evidence="3" type="ORF">GCM10007384_02430</name>
</gene>
<dbReference type="Gene3D" id="3.30.470.20">
    <property type="entry name" value="ATP-grasp fold, B domain"/>
    <property type="match status" value="1"/>
</dbReference>
<sequence>MSKIIALTDYKGNFGSKHEDIPYRSGMDQNKLTLYFKELQHDLVFVPFSEIDFTSKSYIDTFFIYTSSEDPNYYYKEFIEDIVYALQISGAIAIPHYNFLRANNNKVFMELLREIVLPKQFCKLTTYKFGTYEELLNHIDKISYPIVIKGSEGASGTSVFLSKNKQDLISKVKKVSKTFSAKEYFWELGRTYKHKGYKKDSMYRDKYILQEFIPNLQKDWKVLVFGKRYYILTRYARENDFRASGSKTNYKSGTKSELTDKILDFAKQIFEKLDIPHVSLDIAFDGEKYYLIEMQGLYFGTSIINMSDAYFVHNNEGWIPENNNIELEKVYADCISEHINQ</sequence>
<dbReference type="GO" id="GO:0016879">
    <property type="term" value="F:ligase activity, forming carbon-nitrogen bonds"/>
    <property type="evidence" value="ECO:0007669"/>
    <property type="project" value="TreeGrafter"/>
</dbReference>
<keyword evidence="4" id="KW-1185">Reference proteome</keyword>
<dbReference type="GO" id="GO:0046872">
    <property type="term" value="F:metal ion binding"/>
    <property type="evidence" value="ECO:0007669"/>
    <property type="project" value="InterPro"/>
</dbReference>
<evidence type="ECO:0000256" key="1">
    <source>
        <dbReference type="PROSITE-ProRule" id="PRU00409"/>
    </source>
</evidence>
<reference evidence="3 4" key="1">
    <citation type="journal article" date="2014" name="Int. J. Syst. Evol. Microbiol.">
        <title>Complete genome sequence of Corynebacterium casei LMG S-19264T (=DSM 44701T), isolated from a smear-ripened cheese.</title>
        <authorList>
            <consortium name="US DOE Joint Genome Institute (JGI-PGF)"/>
            <person name="Walter F."/>
            <person name="Albersmeier A."/>
            <person name="Kalinowski J."/>
            <person name="Ruckert C."/>
        </authorList>
    </citation>
    <scope>NUCLEOTIDE SEQUENCE [LARGE SCALE GENOMIC DNA]</scope>
    <source>
        <strain evidence="3 4">KCTC 12285</strain>
    </source>
</reference>
<dbReference type="Proteomes" id="UP000601108">
    <property type="component" value="Unassembled WGS sequence"/>
</dbReference>
<proteinExistence type="predicted"/>
<feature type="domain" description="ATP-grasp" evidence="2">
    <location>
        <begin position="109"/>
        <end position="336"/>
    </location>
</feature>
<dbReference type="Gene3D" id="3.30.1490.20">
    <property type="entry name" value="ATP-grasp fold, A domain"/>
    <property type="match status" value="1"/>
</dbReference>
<dbReference type="Pfam" id="PF08443">
    <property type="entry name" value="RimK"/>
    <property type="match status" value="1"/>
</dbReference>
<dbReference type="InterPro" id="IPR013651">
    <property type="entry name" value="ATP-grasp_RimK-type"/>
</dbReference>
<evidence type="ECO:0000313" key="4">
    <source>
        <dbReference type="Proteomes" id="UP000601108"/>
    </source>
</evidence>
<accession>A0A918JSQ7</accession>
<comment type="caution">
    <text evidence="3">The sequence shown here is derived from an EMBL/GenBank/DDBJ whole genome shotgun (WGS) entry which is preliminary data.</text>
</comment>
<evidence type="ECO:0000259" key="2">
    <source>
        <dbReference type="PROSITE" id="PS50975"/>
    </source>
</evidence>
<organism evidence="3 4">
    <name type="scientific">Aquimarina muelleri</name>
    <dbReference type="NCBI Taxonomy" id="279356"/>
    <lineage>
        <taxon>Bacteria</taxon>
        <taxon>Pseudomonadati</taxon>
        <taxon>Bacteroidota</taxon>
        <taxon>Flavobacteriia</taxon>
        <taxon>Flavobacteriales</taxon>
        <taxon>Flavobacteriaceae</taxon>
        <taxon>Aquimarina</taxon>
    </lineage>
</organism>
<keyword evidence="1" id="KW-0547">Nucleotide-binding</keyword>